<dbReference type="Proteomes" id="UP000501780">
    <property type="component" value="Chromosome"/>
</dbReference>
<name>A0A6H0KSW2_9BACE</name>
<proteinExistence type="predicted"/>
<dbReference type="EMBL" id="CP050831">
    <property type="protein sequence ID" value="QIU95517.1"/>
    <property type="molecule type" value="Genomic_DNA"/>
</dbReference>
<dbReference type="SUPFAM" id="SSF52266">
    <property type="entry name" value="SGNH hydrolase"/>
    <property type="match status" value="1"/>
</dbReference>
<evidence type="ECO:0008006" key="3">
    <source>
        <dbReference type="Google" id="ProtNLM"/>
    </source>
</evidence>
<dbReference type="AlphaFoldDB" id="A0A6H0KSW2"/>
<evidence type="ECO:0000313" key="2">
    <source>
        <dbReference type="Proteomes" id="UP000501780"/>
    </source>
</evidence>
<organism evidence="1 2">
    <name type="scientific">Bacteroides faecium</name>
    <dbReference type="NCBI Taxonomy" id="2715212"/>
    <lineage>
        <taxon>Bacteria</taxon>
        <taxon>Pseudomonadati</taxon>
        <taxon>Bacteroidota</taxon>
        <taxon>Bacteroidia</taxon>
        <taxon>Bacteroidales</taxon>
        <taxon>Bacteroidaceae</taxon>
        <taxon>Bacteroides</taxon>
    </lineage>
</organism>
<accession>A0A6H0KSW2</accession>
<reference evidence="1 2" key="1">
    <citation type="submission" date="2020-03" db="EMBL/GenBank/DDBJ databases">
        <title>Genomic analysis of Bacteroides faecium CBA7301.</title>
        <authorList>
            <person name="Kim J."/>
            <person name="Roh S.W."/>
        </authorList>
    </citation>
    <scope>NUCLEOTIDE SEQUENCE [LARGE SCALE GENOMIC DNA]</scope>
    <source>
        <strain evidence="1 2">CBA7301</strain>
    </source>
</reference>
<sequence length="302" mass="34552">MKKTVLICCTIVVVLAIVGEFVLRMVWGFCDAPLFVVSDNYEYIAAPNQNRFRFRAHSRYNSFSQRSDEPDPSKKKILGLGDSVLYGGTLIDQDSIASTLFSMDADWQMLNIAAGSWGPDNCAAYLKENGFFKAKAMYLVVSSHDAHDIMDFTPVVGVHPTYPDKEYAIAWWELLDRYLLPRLGILFKNLKKAELDPDQKVVEGIRKKGVGFNPGFDELKAMADSMDIPLYVYLHAELCELQKGTYNSQGKEIIQWCHQNSVPLTLELERGIKEDMYRDVIHLNEKGQRFLYEQMRKDLLLK</sequence>
<dbReference type="RefSeq" id="WP_167964268.1">
    <property type="nucleotide sequence ID" value="NZ_CP050831.1"/>
</dbReference>
<evidence type="ECO:0000313" key="1">
    <source>
        <dbReference type="EMBL" id="QIU95517.1"/>
    </source>
</evidence>
<keyword evidence="2" id="KW-1185">Reference proteome</keyword>
<protein>
    <recommendedName>
        <fullName evidence="3">SGNH/GDSL hydrolase family protein</fullName>
    </recommendedName>
</protein>
<dbReference type="KEGG" id="bfc:BacF7301_15755"/>
<gene>
    <name evidence="1" type="ORF">BacF7301_15755</name>
</gene>